<dbReference type="Proteomes" id="UP001163152">
    <property type="component" value="Chromosome"/>
</dbReference>
<name>A0A9E9C427_9CYAN</name>
<accession>A0A9E9C427</accession>
<dbReference type="KEGG" id="tsin:OXH18_20790"/>
<reference evidence="1" key="1">
    <citation type="submission" date="2022-12" db="EMBL/GenBank/DDBJ databases">
        <title>Polyphasic identification of a Novel Hot-Spring Cyanobacterium Ocullathermofonsia sinensis gen nov. sp. nov. and Genomic Insights on its Adaptations to the Thermal Habitat.</title>
        <authorList>
            <person name="Daroch M."/>
            <person name="Tang J."/>
            <person name="Jiang Y."/>
        </authorList>
    </citation>
    <scope>NUCLEOTIDE SEQUENCE</scope>
    <source>
        <strain evidence="1">PKUAC-SCTA174</strain>
    </source>
</reference>
<keyword evidence="2" id="KW-1185">Reference proteome</keyword>
<dbReference type="EMBL" id="CP113797">
    <property type="protein sequence ID" value="WAL59581.1"/>
    <property type="molecule type" value="Genomic_DNA"/>
</dbReference>
<organism evidence="1 2">
    <name type="scientific">Thermocoleostomius sinensis A174</name>
    <dbReference type="NCBI Taxonomy" id="2016057"/>
    <lineage>
        <taxon>Bacteria</taxon>
        <taxon>Bacillati</taxon>
        <taxon>Cyanobacteriota</taxon>
        <taxon>Cyanophyceae</taxon>
        <taxon>Oculatellales</taxon>
        <taxon>Oculatellaceae</taxon>
        <taxon>Thermocoleostomius</taxon>
    </lineage>
</organism>
<evidence type="ECO:0000313" key="2">
    <source>
        <dbReference type="Proteomes" id="UP001163152"/>
    </source>
</evidence>
<evidence type="ECO:0000313" key="1">
    <source>
        <dbReference type="EMBL" id="WAL59581.1"/>
    </source>
</evidence>
<gene>
    <name evidence="1" type="ORF">OXH18_20790</name>
</gene>
<dbReference type="AlphaFoldDB" id="A0A9E9C427"/>
<protein>
    <submittedName>
        <fullName evidence="1">LPS biosynthesis glycosyltransferase</fullName>
    </submittedName>
</protein>
<proteinExistence type="predicted"/>
<sequence length="280" mass="31672">MPLPPHTSLAGAIGHVFVIAYQESTERLEAALRQTGLPCEVLRQELQSTGEDMSPSYRCLLNHSRAWQRASRATKPTLIVEADFVPVQHLGQLPLPFTTQQPNMGIAWLYLCAPQLYSISSEGYAEGFSTSMVAYIITPQSAACLLELVADIERKFGQSYSTWDSTLDRFLRDRGFKNYIPFRNYGEHGGRPNPEHRQHGLSTAHRADVLYGKLAFMPLYAIEGNNTSYTTYFISRFQARLHGLGRLLSGRFLRLKLLRHSKAPLRLLSFTIRRQLSAQL</sequence>
<dbReference type="RefSeq" id="WP_268609375.1">
    <property type="nucleotide sequence ID" value="NZ_CP113797.1"/>
</dbReference>